<feature type="compositionally biased region" description="Gly residues" evidence="7">
    <location>
        <begin position="498"/>
        <end position="515"/>
    </location>
</feature>
<dbReference type="EMBL" id="FXYY01000002">
    <property type="protein sequence ID" value="SMX65597.1"/>
    <property type="molecule type" value="Genomic_DNA"/>
</dbReference>
<dbReference type="InterPro" id="IPR011761">
    <property type="entry name" value="ATP-grasp"/>
</dbReference>
<dbReference type="RefSeq" id="WP_101553573.1">
    <property type="nucleotide sequence ID" value="NZ_FXYY01000002.1"/>
</dbReference>
<dbReference type="InterPro" id="IPR050856">
    <property type="entry name" value="Biotin_carboxylase_complex"/>
</dbReference>
<evidence type="ECO:0000256" key="6">
    <source>
        <dbReference type="PROSITE-ProRule" id="PRU00409"/>
    </source>
</evidence>
<dbReference type="FunFam" id="3.40.50.20:FF:000010">
    <property type="entry name" value="Propionyl-CoA carboxylase subunit alpha"/>
    <property type="match status" value="1"/>
</dbReference>
<dbReference type="Pfam" id="PF00364">
    <property type="entry name" value="Biotin_lipoyl"/>
    <property type="match status" value="1"/>
</dbReference>
<dbReference type="Pfam" id="PF00289">
    <property type="entry name" value="Biotin_carb_N"/>
    <property type="match status" value="1"/>
</dbReference>
<protein>
    <submittedName>
        <fullName evidence="11">Acetyl-CoA/propionyl-CoA carboxylase, biotin carboxylase, biotin carboxyl carrier protein</fullName>
        <ecNumber evidence="11">6.3.4.14</ecNumber>
        <ecNumber evidence="11">6.4.1.2</ecNumber>
        <ecNumber evidence="11">6.4.1.3</ecNumber>
    </submittedName>
</protein>
<dbReference type="SMART" id="SM00878">
    <property type="entry name" value="Biotin_carb_C"/>
    <property type="match status" value="1"/>
</dbReference>
<dbReference type="Pfam" id="PF02785">
    <property type="entry name" value="Biotin_carb_C"/>
    <property type="match status" value="1"/>
</dbReference>
<dbReference type="GO" id="GO:0046872">
    <property type="term" value="F:metal ion binding"/>
    <property type="evidence" value="ECO:0007669"/>
    <property type="project" value="InterPro"/>
</dbReference>
<reference evidence="11 12" key="1">
    <citation type="submission" date="2017-03" db="EMBL/GenBank/DDBJ databases">
        <authorList>
            <person name="Afonso C.L."/>
            <person name="Miller P.J."/>
            <person name="Scott M.A."/>
            <person name="Spackman E."/>
            <person name="Goraichik I."/>
            <person name="Dimitrov K.M."/>
            <person name="Suarez D.L."/>
            <person name="Swayne D.E."/>
        </authorList>
    </citation>
    <scope>NUCLEOTIDE SEQUENCE [LARGE SCALE GENOMIC DNA]</scope>
    <source>
        <strain evidence="11 12">ATCC 9172</strain>
    </source>
</reference>
<evidence type="ECO:0000256" key="1">
    <source>
        <dbReference type="ARBA" id="ARBA00001953"/>
    </source>
</evidence>
<dbReference type="PROSITE" id="PS50979">
    <property type="entry name" value="BC"/>
    <property type="match status" value="1"/>
</dbReference>
<dbReference type="SUPFAM" id="SSF56059">
    <property type="entry name" value="Glutathione synthetase ATP-binding domain-like"/>
    <property type="match status" value="1"/>
</dbReference>
<dbReference type="InterPro" id="IPR000089">
    <property type="entry name" value="Biotin_lipoyl"/>
</dbReference>
<comment type="cofactor">
    <cofactor evidence="1">
        <name>biotin</name>
        <dbReference type="ChEBI" id="CHEBI:57586"/>
    </cofactor>
</comment>
<dbReference type="CDD" id="cd06850">
    <property type="entry name" value="biotinyl_domain"/>
    <property type="match status" value="1"/>
</dbReference>
<dbReference type="Pfam" id="PF02786">
    <property type="entry name" value="CPSase_L_D2"/>
    <property type="match status" value="1"/>
</dbReference>
<dbReference type="GO" id="GO:0004075">
    <property type="term" value="F:biotin carboxylase activity"/>
    <property type="evidence" value="ECO:0007669"/>
    <property type="project" value="UniProtKB-EC"/>
</dbReference>
<organism evidence="11 12">
    <name type="scientific">Brevibacterium linens ATCC 9172</name>
    <dbReference type="NCBI Taxonomy" id="1255617"/>
    <lineage>
        <taxon>Bacteria</taxon>
        <taxon>Bacillati</taxon>
        <taxon>Actinomycetota</taxon>
        <taxon>Actinomycetes</taxon>
        <taxon>Micrococcales</taxon>
        <taxon>Brevibacteriaceae</taxon>
        <taxon>Brevibacterium</taxon>
    </lineage>
</organism>
<dbReference type="EC" id="6.4.1.2" evidence="11"/>
<keyword evidence="5" id="KW-0092">Biotin</keyword>
<feature type="domain" description="Biotin carboxylation" evidence="10">
    <location>
        <begin position="1"/>
        <end position="444"/>
    </location>
</feature>
<dbReference type="InterPro" id="IPR001882">
    <property type="entry name" value="Biotin_BS"/>
</dbReference>
<dbReference type="GO" id="GO:0005524">
    <property type="term" value="F:ATP binding"/>
    <property type="evidence" value="ECO:0007669"/>
    <property type="project" value="UniProtKB-UniRule"/>
</dbReference>
<evidence type="ECO:0000256" key="4">
    <source>
        <dbReference type="ARBA" id="ARBA00022840"/>
    </source>
</evidence>
<evidence type="ECO:0000256" key="2">
    <source>
        <dbReference type="ARBA" id="ARBA00022598"/>
    </source>
</evidence>
<dbReference type="EC" id="6.3.4.14" evidence="11"/>
<dbReference type="AlphaFoldDB" id="A0A2H1HRQ6"/>
<keyword evidence="2 11" id="KW-0436">Ligase</keyword>
<dbReference type="Gene3D" id="3.30.470.20">
    <property type="entry name" value="ATP-grasp fold, B domain"/>
    <property type="match status" value="1"/>
</dbReference>
<evidence type="ECO:0000256" key="5">
    <source>
        <dbReference type="ARBA" id="ARBA00023267"/>
    </source>
</evidence>
<name>A0A2H1HRQ6_BRELN</name>
<feature type="region of interest" description="Disordered" evidence="7">
    <location>
        <begin position="498"/>
        <end position="522"/>
    </location>
</feature>
<dbReference type="Proteomes" id="UP000234641">
    <property type="component" value="Unassembled WGS sequence"/>
</dbReference>
<dbReference type="PROSITE" id="PS00188">
    <property type="entry name" value="BIOTIN"/>
    <property type="match status" value="1"/>
</dbReference>
<feature type="domain" description="ATP-grasp" evidence="9">
    <location>
        <begin position="119"/>
        <end position="316"/>
    </location>
</feature>
<sequence>MSRILIANRGEIAVRIIRACAQHGHTSVAVYADQDADAMHTRFADEAFALPGTTAGETYLNIDAILTAAKSAGADAVHPGYGFLSENADFASAVEAAGLIWIGPNAETITALGDKVTARQLAQKVGAPLAPGIDRPLENAAEVESFAAEAGLPIIIKAAHGGGGRGMKIVHELTEVAGAFESATREAVEAFGRPECFVEKYLERPRHVEVQIVGDGQGRVVAVGDRDCSAQRRNQKLIEEAPAPGLTDEQRERLHRSAEAICAEVDYRGAGTVEFLLAADGTMTFLEVNTRLQVEHPVTEVTSGVDLVAEQFRIAFGHGLSLEATPQPVGHAIELRINAEDPGRGFLPTPGRIDVLDVPGGLGVRWDSGVRAGDTVQPAFDSLFAKLIVHGPDREQAIARTVTAAKELHVEGPATMVPCSLAILTDEAFTGLGVAGVDGIHTQWIEAELLPRFDPQQRPAPVADGEMQRMSIEIDGKLTTIGLPAALLAALGSVGGTGQGNTGQGGEDGAAGNGGAASASAGDVTAPVPGSLVDFLVDDGAQVAAGDEVAVLSAMKMETRVEAPVAGTLRQVAAVGDVVSVGQAIARVD</sequence>
<dbReference type="PROSITE" id="PS50975">
    <property type="entry name" value="ATP_GRASP"/>
    <property type="match status" value="1"/>
</dbReference>
<dbReference type="SUPFAM" id="SSF52440">
    <property type="entry name" value="PreATP-grasp domain"/>
    <property type="match status" value="1"/>
</dbReference>
<dbReference type="PROSITE" id="PS00867">
    <property type="entry name" value="CPSASE_2"/>
    <property type="match status" value="1"/>
</dbReference>
<dbReference type="SUPFAM" id="SSF51230">
    <property type="entry name" value="Single hybrid motif"/>
    <property type="match status" value="1"/>
</dbReference>
<evidence type="ECO:0000259" key="9">
    <source>
        <dbReference type="PROSITE" id="PS50975"/>
    </source>
</evidence>
<accession>A0A2H1HRQ6</accession>
<dbReference type="InterPro" id="IPR005481">
    <property type="entry name" value="BC-like_N"/>
</dbReference>
<dbReference type="InterPro" id="IPR011053">
    <property type="entry name" value="Single_hybrid_motif"/>
</dbReference>
<dbReference type="PANTHER" id="PTHR18866">
    <property type="entry name" value="CARBOXYLASE:PYRUVATE/ACETYL-COA/PROPIONYL-COA CARBOXYLASE"/>
    <property type="match status" value="1"/>
</dbReference>
<evidence type="ECO:0000256" key="3">
    <source>
        <dbReference type="ARBA" id="ARBA00022741"/>
    </source>
</evidence>
<dbReference type="InterPro" id="IPR005479">
    <property type="entry name" value="CPAse_ATP-bd"/>
</dbReference>
<dbReference type="InterPro" id="IPR005482">
    <property type="entry name" value="Biotin_COase_C"/>
</dbReference>
<keyword evidence="4 6" id="KW-0067">ATP-binding</keyword>
<dbReference type="EC" id="6.4.1.3" evidence="11"/>
<dbReference type="GO" id="GO:0003989">
    <property type="term" value="F:acetyl-CoA carboxylase activity"/>
    <property type="evidence" value="ECO:0007669"/>
    <property type="project" value="UniProtKB-EC"/>
</dbReference>
<evidence type="ECO:0000259" key="10">
    <source>
        <dbReference type="PROSITE" id="PS50979"/>
    </source>
</evidence>
<evidence type="ECO:0000313" key="12">
    <source>
        <dbReference type="Proteomes" id="UP000234641"/>
    </source>
</evidence>
<evidence type="ECO:0000259" key="8">
    <source>
        <dbReference type="PROSITE" id="PS50968"/>
    </source>
</evidence>
<dbReference type="PROSITE" id="PS50968">
    <property type="entry name" value="BIOTINYL_LIPOYL"/>
    <property type="match status" value="1"/>
</dbReference>
<proteinExistence type="predicted"/>
<keyword evidence="3 6" id="KW-0547">Nucleotide-binding</keyword>
<dbReference type="InterPro" id="IPR016185">
    <property type="entry name" value="PreATP-grasp_dom_sf"/>
</dbReference>
<dbReference type="Gene3D" id="2.40.50.100">
    <property type="match status" value="1"/>
</dbReference>
<feature type="domain" description="Lipoyl-binding" evidence="8">
    <location>
        <begin position="514"/>
        <end position="589"/>
    </location>
</feature>
<dbReference type="PANTHER" id="PTHR18866:SF127">
    <property type="match status" value="1"/>
</dbReference>
<dbReference type="InterPro" id="IPR011054">
    <property type="entry name" value="Rudment_hybrid_motif"/>
</dbReference>
<evidence type="ECO:0000313" key="11">
    <source>
        <dbReference type="EMBL" id="SMX65597.1"/>
    </source>
</evidence>
<gene>
    <name evidence="11" type="ORF">BLIN9172_00332</name>
</gene>
<dbReference type="GO" id="GO:0004658">
    <property type="term" value="F:propionyl-CoA carboxylase activity"/>
    <property type="evidence" value="ECO:0007669"/>
    <property type="project" value="UniProtKB-EC"/>
</dbReference>
<evidence type="ECO:0000256" key="7">
    <source>
        <dbReference type="SAM" id="MobiDB-lite"/>
    </source>
</evidence>
<dbReference type="InterPro" id="IPR011764">
    <property type="entry name" value="Biotin_carboxylation_dom"/>
</dbReference>
<dbReference type="SUPFAM" id="SSF51246">
    <property type="entry name" value="Rudiment single hybrid motif"/>
    <property type="match status" value="1"/>
</dbReference>